<evidence type="ECO:0000313" key="1">
    <source>
        <dbReference type="EMBL" id="CDZ77908.1"/>
    </source>
</evidence>
<organism evidence="1 2">
    <name type="scientific">Legionella massiliensis</name>
    <dbReference type="NCBI Taxonomy" id="1034943"/>
    <lineage>
        <taxon>Bacteria</taxon>
        <taxon>Pseudomonadati</taxon>
        <taxon>Pseudomonadota</taxon>
        <taxon>Gammaproteobacteria</taxon>
        <taxon>Legionellales</taxon>
        <taxon>Legionellaceae</taxon>
        <taxon>Legionella</taxon>
    </lineage>
</organism>
<protein>
    <submittedName>
        <fullName evidence="1">Uncharacterized protein</fullName>
    </submittedName>
</protein>
<sequence>MDLHRFKPQRFARLTTMVKPPELIDHYPLGLTAFLVWTLLKQIS</sequence>
<dbReference type="Proteomes" id="UP000044071">
    <property type="component" value="Unassembled WGS sequence"/>
</dbReference>
<dbReference type="EMBL" id="CCSB01000002">
    <property type="protein sequence ID" value="CDZ77908.1"/>
    <property type="molecule type" value="Genomic_DNA"/>
</dbReference>
<gene>
    <name evidence="1" type="ORF">BN59_02202</name>
</gene>
<name>A0A078L1L7_9GAMM</name>
<proteinExistence type="predicted"/>
<dbReference type="AlphaFoldDB" id="A0A078L1L7"/>
<accession>A0A078L1L7</accession>
<dbReference type="STRING" id="1034943.BN59_02202"/>
<evidence type="ECO:0000313" key="2">
    <source>
        <dbReference type="Proteomes" id="UP000044071"/>
    </source>
</evidence>
<reference evidence="1 2" key="1">
    <citation type="submission" date="2014-06" db="EMBL/GenBank/DDBJ databases">
        <authorList>
            <person name="Urmite Genomes Urmite Genomes"/>
        </authorList>
    </citation>
    <scope>NUCLEOTIDE SEQUENCE [LARGE SCALE GENOMIC DNA]</scope>
</reference>
<keyword evidence="2" id="KW-1185">Reference proteome</keyword>